<proteinExistence type="predicted"/>
<organism evidence="2 3">
    <name type="scientific">Apiosordaria backusii</name>
    <dbReference type="NCBI Taxonomy" id="314023"/>
    <lineage>
        <taxon>Eukaryota</taxon>
        <taxon>Fungi</taxon>
        <taxon>Dikarya</taxon>
        <taxon>Ascomycota</taxon>
        <taxon>Pezizomycotina</taxon>
        <taxon>Sordariomycetes</taxon>
        <taxon>Sordariomycetidae</taxon>
        <taxon>Sordariales</taxon>
        <taxon>Lasiosphaeriaceae</taxon>
        <taxon>Apiosordaria</taxon>
    </lineage>
</organism>
<dbReference type="InterPro" id="IPR023631">
    <property type="entry name" value="Amidase_dom"/>
</dbReference>
<evidence type="ECO:0000259" key="1">
    <source>
        <dbReference type="Pfam" id="PF01425"/>
    </source>
</evidence>
<dbReference type="SUPFAM" id="SSF75304">
    <property type="entry name" value="Amidase signature (AS) enzymes"/>
    <property type="match status" value="1"/>
</dbReference>
<name>A0AA40EZN6_9PEZI</name>
<dbReference type="EMBL" id="JAUKTV010000001">
    <property type="protein sequence ID" value="KAK0748488.1"/>
    <property type="molecule type" value="Genomic_DNA"/>
</dbReference>
<accession>A0AA40EZN6</accession>
<dbReference type="Proteomes" id="UP001172159">
    <property type="component" value="Unassembled WGS sequence"/>
</dbReference>
<dbReference type="PANTHER" id="PTHR42678">
    <property type="entry name" value="AMIDASE"/>
    <property type="match status" value="1"/>
</dbReference>
<feature type="domain" description="Amidase" evidence="1">
    <location>
        <begin position="2"/>
        <end position="399"/>
    </location>
</feature>
<sequence>MNNSAGSYCLLGSRTRSEASVITRLRAAGAIILGTTNMSEWGNSRSSGQTASNGWSAVGGQTYGVYYYHQDPCGSSSGSAVAMALGLAAGAVGVETVGSITCPAMRSNLVSIKTTAGLVPRDNIIVTKLRGSVGPITHTVKDAAILLTSMAGQSSDDPVSQQIPFSTVPDYTKSLKFDGLPNSRLAVPRNNAENPFAASMNLAPVMETFDRVLDIIRGLGATVIDNANYSSYTEINAADAPQQRVGPSEYRFDMENHFKSLVVNPHNIQTMEDLVKCTKSLPQEEYPSRDIAYWELVIKSADFQSPEIAKEIERMKQLGGPGGIDGVLDAADADAIVFPSVCSSDVPGLVGYPVICVPLGFLPEGTLEKRNPRGSLVEQAPGIPFGLSFIGKPFSEQKLIELAYSFEQHTQFGLQRKPVVLPTADICSTLQERTYLSRFFAKVWRSP</sequence>
<keyword evidence="3" id="KW-1185">Reference proteome</keyword>
<dbReference type="Pfam" id="PF01425">
    <property type="entry name" value="Amidase"/>
    <property type="match status" value="1"/>
</dbReference>
<dbReference type="PANTHER" id="PTHR42678:SF34">
    <property type="entry name" value="OS04G0183300 PROTEIN"/>
    <property type="match status" value="1"/>
</dbReference>
<reference evidence="2" key="1">
    <citation type="submission" date="2023-06" db="EMBL/GenBank/DDBJ databases">
        <title>Genome-scale phylogeny and comparative genomics of the fungal order Sordariales.</title>
        <authorList>
            <consortium name="Lawrence Berkeley National Laboratory"/>
            <person name="Hensen N."/>
            <person name="Bonometti L."/>
            <person name="Westerberg I."/>
            <person name="Brannstrom I.O."/>
            <person name="Guillou S."/>
            <person name="Cros-Aarteil S."/>
            <person name="Calhoun S."/>
            <person name="Haridas S."/>
            <person name="Kuo A."/>
            <person name="Mondo S."/>
            <person name="Pangilinan J."/>
            <person name="Riley R."/>
            <person name="Labutti K."/>
            <person name="Andreopoulos B."/>
            <person name="Lipzen A."/>
            <person name="Chen C."/>
            <person name="Yanf M."/>
            <person name="Daum C."/>
            <person name="Ng V."/>
            <person name="Clum A."/>
            <person name="Steindorff A."/>
            <person name="Ohm R."/>
            <person name="Martin F."/>
            <person name="Silar P."/>
            <person name="Natvig D."/>
            <person name="Lalanne C."/>
            <person name="Gautier V."/>
            <person name="Ament-Velasquez S.L."/>
            <person name="Kruys A."/>
            <person name="Hutchinson M.I."/>
            <person name="Powell A.J."/>
            <person name="Barry K."/>
            <person name="Miller A.N."/>
            <person name="Grigoriev I.V."/>
            <person name="Debuchy R."/>
            <person name="Gladieux P."/>
            <person name="Thoren M.H."/>
            <person name="Johannesson H."/>
        </authorList>
    </citation>
    <scope>NUCLEOTIDE SEQUENCE</scope>
    <source>
        <strain evidence="2">CBS 540.89</strain>
    </source>
</reference>
<evidence type="ECO:0000313" key="2">
    <source>
        <dbReference type="EMBL" id="KAK0748488.1"/>
    </source>
</evidence>
<dbReference type="Gene3D" id="3.90.1300.10">
    <property type="entry name" value="Amidase signature (AS) domain"/>
    <property type="match status" value="1"/>
</dbReference>
<dbReference type="AlphaFoldDB" id="A0AA40EZN6"/>
<gene>
    <name evidence="2" type="ORF">B0T21DRAFT_356629</name>
</gene>
<protein>
    <submittedName>
        <fullName evidence="2">Amidase signature domain-containing protein</fullName>
    </submittedName>
</protein>
<comment type="caution">
    <text evidence="2">The sequence shown here is derived from an EMBL/GenBank/DDBJ whole genome shotgun (WGS) entry which is preliminary data.</text>
</comment>
<dbReference type="InterPro" id="IPR036928">
    <property type="entry name" value="AS_sf"/>
</dbReference>
<evidence type="ECO:0000313" key="3">
    <source>
        <dbReference type="Proteomes" id="UP001172159"/>
    </source>
</evidence>